<evidence type="ECO:0000313" key="1">
    <source>
        <dbReference type="EMBL" id="JAH01737.1"/>
    </source>
</evidence>
<proteinExistence type="predicted"/>
<dbReference type="AlphaFoldDB" id="A0A0E9PBV7"/>
<protein>
    <submittedName>
        <fullName evidence="1">Uncharacterized protein</fullName>
    </submittedName>
</protein>
<accession>A0A0E9PBV7</accession>
<sequence length="31" mass="3613">MYILLTYVDACPISYFSGCCLCLCRCFPLDW</sequence>
<reference evidence="1" key="1">
    <citation type="submission" date="2014-11" db="EMBL/GenBank/DDBJ databases">
        <authorList>
            <person name="Amaro Gonzalez C."/>
        </authorList>
    </citation>
    <scope>NUCLEOTIDE SEQUENCE</scope>
</reference>
<dbReference type="EMBL" id="GBXM01106840">
    <property type="protein sequence ID" value="JAH01737.1"/>
    <property type="molecule type" value="Transcribed_RNA"/>
</dbReference>
<organism evidence="1">
    <name type="scientific">Anguilla anguilla</name>
    <name type="common">European freshwater eel</name>
    <name type="synonym">Muraena anguilla</name>
    <dbReference type="NCBI Taxonomy" id="7936"/>
    <lineage>
        <taxon>Eukaryota</taxon>
        <taxon>Metazoa</taxon>
        <taxon>Chordata</taxon>
        <taxon>Craniata</taxon>
        <taxon>Vertebrata</taxon>
        <taxon>Euteleostomi</taxon>
        <taxon>Actinopterygii</taxon>
        <taxon>Neopterygii</taxon>
        <taxon>Teleostei</taxon>
        <taxon>Anguilliformes</taxon>
        <taxon>Anguillidae</taxon>
        <taxon>Anguilla</taxon>
    </lineage>
</organism>
<name>A0A0E9PBV7_ANGAN</name>
<reference evidence="1" key="2">
    <citation type="journal article" date="2015" name="Fish Shellfish Immunol.">
        <title>Early steps in the European eel (Anguilla anguilla)-Vibrio vulnificus interaction in the gills: Role of the RtxA13 toxin.</title>
        <authorList>
            <person name="Callol A."/>
            <person name="Pajuelo D."/>
            <person name="Ebbesson L."/>
            <person name="Teles M."/>
            <person name="MacKenzie S."/>
            <person name="Amaro C."/>
        </authorList>
    </citation>
    <scope>NUCLEOTIDE SEQUENCE</scope>
</reference>